<proteinExistence type="predicted"/>
<keyword evidence="2" id="KW-1185">Reference proteome</keyword>
<accession>A0ACB9IFK7</accession>
<evidence type="ECO:0000313" key="2">
    <source>
        <dbReference type="Proteomes" id="UP001056120"/>
    </source>
</evidence>
<gene>
    <name evidence="1" type="ORF">L1987_22958</name>
</gene>
<comment type="caution">
    <text evidence="1">The sequence shown here is derived from an EMBL/GenBank/DDBJ whole genome shotgun (WGS) entry which is preliminary data.</text>
</comment>
<organism evidence="1 2">
    <name type="scientific">Smallanthus sonchifolius</name>
    <dbReference type="NCBI Taxonomy" id="185202"/>
    <lineage>
        <taxon>Eukaryota</taxon>
        <taxon>Viridiplantae</taxon>
        <taxon>Streptophyta</taxon>
        <taxon>Embryophyta</taxon>
        <taxon>Tracheophyta</taxon>
        <taxon>Spermatophyta</taxon>
        <taxon>Magnoliopsida</taxon>
        <taxon>eudicotyledons</taxon>
        <taxon>Gunneridae</taxon>
        <taxon>Pentapetalae</taxon>
        <taxon>asterids</taxon>
        <taxon>campanulids</taxon>
        <taxon>Asterales</taxon>
        <taxon>Asteraceae</taxon>
        <taxon>Asteroideae</taxon>
        <taxon>Heliantheae alliance</taxon>
        <taxon>Millerieae</taxon>
        <taxon>Smallanthus</taxon>
    </lineage>
</organism>
<dbReference type="EMBL" id="CM042025">
    <property type="protein sequence ID" value="KAI3807038.1"/>
    <property type="molecule type" value="Genomic_DNA"/>
</dbReference>
<reference evidence="1 2" key="2">
    <citation type="journal article" date="2022" name="Mol. Ecol. Resour.">
        <title>The genomes of chicory, endive, great burdock and yacon provide insights into Asteraceae paleo-polyploidization history and plant inulin production.</title>
        <authorList>
            <person name="Fan W."/>
            <person name="Wang S."/>
            <person name="Wang H."/>
            <person name="Wang A."/>
            <person name="Jiang F."/>
            <person name="Liu H."/>
            <person name="Zhao H."/>
            <person name="Xu D."/>
            <person name="Zhang Y."/>
        </authorList>
    </citation>
    <scope>NUCLEOTIDE SEQUENCE [LARGE SCALE GENOMIC DNA]</scope>
    <source>
        <strain evidence="2">cv. Yunnan</strain>
        <tissue evidence="1">Leaves</tissue>
    </source>
</reference>
<name>A0ACB9IFK7_9ASTR</name>
<evidence type="ECO:0000313" key="1">
    <source>
        <dbReference type="EMBL" id="KAI3807038.1"/>
    </source>
</evidence>
<dbReference type="Proteomes" id="UP001056120">
    <property type="component" value="Linkage Group LG08"/>
</dbReference>
<reference evidence="2" key="1">
    <citation type="journal article" date="2022" name="Mol. Ecol. Resour.">
        <title>The genomes of chicory, endive, great burdock and yacon provide insights into Asteraceae palaeo-polyploidization history and plant inulin production.</title>
        <authorList>
            <person name="Fan W."/>
            <person name="Wang S."/>
            <person name="Wang H."/>
            <person name="Wang A."/>
            <person name="Jiang F."/>
            <person name="Liu H."/>
            <person name="Zhao H."/>
            <person name="Xu D."/>
            <person name="Zhang Y."/>
        </authorList>
    </citation>
    <scope>NUCLEOTIDE SEQUENCE [LARGE SCALE GENOMIC DNA]</scope>
    <source>
        <strain evidence="2">cv. Yunnan</strain>
    </source>
</reference>
<protein>
    <submittedName>
        <fullName evidence="1">Uncharacterized protein</fullName>
    </submittedName>
</protein>
<sequence>MALANAYWATGTSVPNIPQIRPPLSSCFDSSPVKKTCNLKFIPGSGNSIKSSRINTSCRCSTNGTNSDHASSSDWDWNRWTRHFSEIELAERSVSLLQFQLEEAIEKEDFQEASKLKLAIAEATSKDSVAEIMSELKDAIHEERYHEASKLCKNTGSGLVGWWVGYSKDSDDPFGRLIRITPGVGRFIGKSYNPRQLVSASPGTPLFEIFVVKEYDETYTMQVVFMQRAKASNSKATGPSNSSSTEGTSMTDTKNSSVIDVKVNEDKPGKNDEKSINFEGATEDGIKSVINFLKDKIPELKIKDLKVMKVDVEQVIEDNDTVNQLIQEDDEKSTSDEESEDENTDLGSNNDETEDGKNLEMKLFVGGVLHSRDDTPSKDEFVRVPAEIEEMEKDSFVLHVPVKSHSDNDSEESISSKVKIAAIASQGVSELMPPDVAKALWSSDKVSRKVSRDVREIVKFAVSQAKKREKLSEYTNFSRITTSKGDLDPFDGLYVGAFGPYGTEVVQLKRKYGNWSGGANDVEFFEYVEAVKVTGDLNVPAGQVTFRAKIAKGGHFSNRGMYPDELGVVASYKGQGRIAEFGFKNPKWVEGELLQLNGKGMGPYVKGADLGFLYVVPEQSFLVLFNRLRLPE</sequence>